<geneLocation type="chloroplast" evidence="6"/>
<evidence type="ECO:0000313" key="6">
    <source>
        <dbReference type="EMBL" id="ARO91035.1"/>
    </source>
</evidence>
<dbReference type="PANTHER" id="PTHR13528:SF2">
    <property type="entry name" value="LARGE RIBOSOMAL SUBUNIT PROTEIN BL28M"/>
    <property type="match status" value="1"/>
</dbReference>
<comment type="similarity">
    <text evidence="1">Belongs to the bacterial ribosomal protein bL28 family.</text>
</comment>
<keyword evidence="2 6" id="KW-0689">Ribosomal protein</keyword>
<dbReference type="EMBL" id="KY709211">
    <property type="protein sequence ID" value="ARO91035.1"/>
    <property type="molecule type" value="Genomic_DNA"/>
</dbReference>
<dbReference type="Gene3D" id="2.30.170.40">
    <property type="entry name" value="Ribosomal protein L28/L24"/>
    <property type="match status" value="1"/>
</dbReference>
<sequence length="61" mass="7293">MTKKCRITGKIANNGFTISRSHIRTHKLQYVNLQLKRIWDDEKKKWIKVKISTKALRNLIK</sequence>
<keyword evidence="3" id="KW-0687">Ribonucleoprotein</keyword>
<dbReference type="GO" id="GO:0006412">
    <property type="term" value="P:translation"/>
    <property type="evidence" value="ECO:0007669"/>
    <property type="project" value="InterPro"/>
</dbReference>
<protein>
    <recommendedName>
        <fullName evidence="4">Large ribosomal subunit protein bL28c</fullName>
    </recommendedName>
    <alternativeName>
        <fullName evidence="5">50S ribosomal protein L28, chloroplastic</fullName>
    </alternativeName>
</protein>
<evidence type="ECO:0000256" key="2">
    <source>
        <dbReference type="ARBA" id="ARBA00022980"/>
    </source>
</evidence>
<dbReference type="SUPFAM" id="SSF143800">
    <property type="entry name" value="L28p-like"/>
    <property type="match status" value="1"/>
</dbReference>
<evidence type="ECO:0000256" key="3">
    <source>
        <dbReference type="ARBA" id="ARBA00023274"/>
    </source>
</evidence>
<evidence type="ECO:0000256" key="1">
    <source>
        <dbReference type="ARBA" id="ARBA00008760"/>
    </source>
</evidence>
<evidence type="ECO:0000256" key="4">
    <source>
        <dbReference type="ARBA" id="ARBA00035265"/>
    </source>
</evidence>
<dbReference type="NCBIfam" id="TIGR00009">
    <property type="entry name" value="L28"/>
    <property type="match status" value="1"/>
</dbReference>
<keyword evidence="6" id="KW-0150">Chloroplast</keyword>
<gene>
    <name evidence="6" type="primary">rpl28</name>
</gene>
<proteinExistence type="inferred from homology"/>
<dbReference type="AlphaFoldDB" id="A0A1X9PU46"/>
<name>A0A1X9PU46_9RHOD</name>
<dbReference type="GO" id="GO:0003735">
    <property type="term" value="F:structural constituent of ribosome"/>
    <property type="evidence" value="ECO:0007669"/>
    <property type="project" value="InterPro"/>
</dbReference>
<dbReference type="InterPro" id="IPR026569">
    <property type="entry name" value="Ribosomal_bL28"/>
</dbReference>
<dbReference type="GO" id="GO:1990904">
    <property type="term" value="C:ribonucleoprotein complex"/>
    <property type="evidence" value="ECO:0007669"/>
    <property type="project" value="UniProtKB-KW"/>
</dbReference>
<dbReference type="PANTHER" id="PTHR13528">
    <property type="entry name" value="39S RIBOSOMAL PROTEIN L28, MITOCHONDRIAL"/>
    <property type="match status" value="1"/>
</dbReference>
<accession>A0A1X9PU46</accession>
<dbReference type="InterPro" id="IPR037147">
    <property type="entry name" value="Ribosomal_bL28_sf"/>
</dbReference>
<organism evidence="6">
    <name type="scientific">Flintiella sanguinaria</name>
    <dbReference type="NCBI Taxonomy" id="101926"/>
    <lineage>
        <taxon>Eukaryota</taxon>
        <taxon>Rhodophyta</taxon>
        <taxon>Bangiophyceae</taxon>
        <taxon>Porphyridiales</taxon>
        <taxon>Porphyridiaceae</taxon>
        <taxon>Flintiella</taxon>
    </lineage>
</organism>
<dbReference type="InterPro" id="IPR001383">
    <property type="entry name" value="Ribosomal_bL28_bact-type"/>
</dbReference>
<reference evidence="6" key="1">
    <citation type="submission" date="2017-03" db="EMBL/GenBank/DDBJ databases">
        <title>The new red algal subphylum Proteorhodophytina comprises the largest and most divergent plastid genomes known.</title>
        <authorList>
            <person name="Munoz-Gomez S.A."/>
            <person name="Mejia-Franco F.G."/>
            <person name="Durnin K."/>
            <person name="Morgan C."/>
            <person name="Grisdale C.J."/>
            <person name="Archibald J.M."/>
            <person name="Slamovits C.H."/>
        </authorList>
    </citation>
    <scope>NUCLEOTIDE SEQUENCE</scope>
    <source>
        <strain evidence="6">UTEX LB2060</strain>
    </source>
</reference>
<dbReference type="Pfam" id="PF00830">
    <property type="entry name" value="Ribosomal_L28"/>
    <property type="match status" value="1"/>
</dbReference>
<dbReference type="GO" id="GO:0005840">
    <property type="term" value="C:ribosome"/>
    <property type="evidence" value="ECO:0007669"/>
    <property type="project" value="UniProtKB-KW"/>
</dbReference>
<evidence type="ECO:0000256" key="5">
    <source>
        <dbReference type="ARBA" id="ARBA00035447"/>
    </source>
</evidence>
<dbReference type="InterPro" id="IPR034704">
    <property type="entry name" value="Ribosomal_bL28/bL31-like_sf"/>
</dbReference>
<keyword evidence="6" id="KW-0934">Plastid</keyword>